<evidence type="ECO:0000256" key="1">
    <source>
        <dbReference type="SAM" id="SignalP"/>
    </source>
</evidence>
<evidence type="ECO:0000313" key="3">
    <source>
        <dbReference type="Proteomes" id="UP001470023"/>
    </source>
</evidence>
<accession>A0ABV1UHK1</accession>
<proteinExistence type="predicted"/>
<dbReference type="EMBL" id="JBEPAZ010000046">
    <property type="protein sequence ID" value="MER6432765.1"/>
    <property type="molecule type" value="Genomic_DNA"/>
</dbReference>
<feature type="chain" id="PRO_5046082328" description="Secreted protein" evidence="1">
    <location>
        <begin position="27"/>
        <end position="153"/>
    </location>
</feature>
<keyword evidence="1" id="KW-0732">Signal</keyword>
<dbReference type="PROSITE" id="PS51257">
    <property type="entry name" value="PROKAR_LIPOPROTEIN"/>
    <property type="match status" value="1"/>
</dbReference>
<evidence type="ECO:0008006" key="4">
    <source>
        <dbReference type="Google" id="ProtNLM"/>
    </source>
</evidence>
<dbReference type="Proteomes" id="UP001470023">
    <property type="component" value="Unassembled WGS sequence"/>
</dbReference>
<organism evidence="2 3">
    <name type="scientific">Streptomyces sp. 900105245</name>
    <dbReference type="NCBI Taxonomy" id="3154379"/>
    <lineage>
        <taxon>Bacteria</taxon>
        <taxon>Bacillati</taxon>
        <taxon>Actinomycetota</taxon>
        <taxon>Actinomycetes</taxon>
        <taxon>Kitasatosporales</taxon>
        <taxon>Streptomycetaceae</taxon>
        <taxon>Streptomyces</taxon>
    </lineage>
</organism>
<feature type="signal peptide" evidence="1">
    <location>
        <begin position="1"/>
        <end position="26"/>
    </location>
</feature>
<evidence type="ECO:0000313" key="2">
    <source>
        <dbReference type="EMBL" id="MER6432765.1"/>
    </source>
</evidence>
<gene>
    <name evidence="2" type="ORF">ABT272_34315</name>
</gene>
<protein>
    <recommendedName>
        <fullName evidence="4">Secreted protein</fullName>
    </recommendedName>
</protein>
<dbReference type="RefSeq" id="WP_351946853.1">
    <property type="nucleotide sequence ID" value="NZ_JBEOZW010000080.1"/>
</dbReference>
<comment type="caution">
    <text evidence="2">The sequence shown here is derived from an EMBL/GenBank/DDBJ whole genome shotgun (WGS) entry which is preliminary data.</text>
</comment>
<keyword evidence="3" id="KW-1185">Reference proteome</keyword>
<reference evidence="2 3" key="1">
    <citation type="submission" date="2024-06" db="EMBL/GenBank/DDBJ databases">
        <title>The Natural Products Discovery Center: Release of the First 8490 Sequenced Strains for Exploring Actinobacteria Biosynthetic Diversity.</title>
        <authorList>
            <person name="Kalkreuter E."/>
            <person name="Kautsar S.A."/>
            <person name="Yang D."/>
            <person name="Bader C.D."/>
            <person name="Teijaro C.N."/>
            <person name="Fluegel L."/>
            <person name="Davis C.M."/>
            <person name="Simpson J.R."/>
            <person name="Lauterbach L."/>
            <person name="Steele A.D."/>
            <person name="Gui C."/>
            <person name="Meng S."/>
            <person name="Li G."/>
            <person name="Viehrig K."/>
            <person name="Ye F."/>
            <person name="Su P."/>
            <person name="Kiefer A.F."/>
            <person name="Nichols A."/>
            <person name="Cepeda A.J."/>
            <person name="Yan W."/>
            <person name="Fan B."/>
            <person name="Jiang Y."/>
            <person name="Adhikari A."/>
            <person name="Zheng C.-J."/>
            <person name="Schuster L."/>
            <person name="Cowan T.M."/>
            <person name="Smanski M.J."/>
            <person name="Chevrette M.G."/>
            <person name="De Carvalho L.P.S."/>
            <person name="Shen B."/>
        </authorList>
    </citation>
    <scope>NUCLEOTIDE SEQUENCE [LARGE SCALE GENOMIC DNA]</scope>
    <source>
        <strain evidence="2 3">NPDC001166</strain>
    </source>
</reference>
<sequence>MRKLAVSVVTLGLAALGFALPASAHAASGCNAKWPGRDGNVRAWRDADCQGELLGVTAGNDSNWGDAYGPFTGTDANAASSVMNSGYVGGKDVVAFYYFADYPSDAYGCLKPGELYVDNLGRNNFTNGRNMNDNIMSHVWVAASACAPGSFIS</sequence>
<name>A0ABV1UHK1_9ACTN</name>